<name>A0AAW2H7U0_9NEOP</name>
<evidence type="ECO:0000313" key="1">
    <source>
        <dbReference type="EMBL" id="KAL0265844.1"/>
    </source>
</evidence>
<protein>
    <submittedName>
        <fullName evidence="1">Uncharacterized protein</fullName>
    </submittedName>
</protein>
<accession>A0AAW2H7U0</accession>
<organism evidence="1">
    <name type="scientific">Menopon gallinae</name>
    <name type="common">poultry shaft louse</name>
    <dbReference type="NCBI Taxonomy" id="328185"/>
    <lineage>
        <taxon>Eukaryota</taxon>
        <taxon>Metazoa</taxon>
        <taxon>Ecdysozoa</taxon>
        <taxon>Arthropoda</taxon>
        <taxon>Hexapoda</taxon>
        <taxon>Insecta</taxon>
        <taxon>Pterygota</taxon>
        <taxon>Neoptera</taxon>
        <taxon>Paraneoptera</taxon>
        <taxon>Psocodea</taxon>
        <taxon>Troctomorpha</taxon>
        <taxon>Phthiraptera</taxon>
        <taxon>Amblycera</taxon>
        <taxon>Menoponidae</taxon>
        <taxon>Menopon</taxon>
    </lineage>
</organism>
<dbReference type="EMBL" id="JARGDH010000006">
    <property type="protein sequence ID" value="KAL0265844.1"/>
    <property type="molecule type" value="Genomic_DNA"/>
</dbReference>
<dbReference type="AlphaFoldDB" id="A0AAW2H7U0"/>
<gene>
    <name evidence="1" type="ORF">PYX00_011562</name>
</gene>
<sequence>MDKLREVLSGWARLKALRDEIAEEIEYRRMLHLLRQKMRSGDVGGVAEIYACIRPNMERHDDELAMQCVLDGLGRFFRQHSLSQASFVLSVVGGLNSEIFHRAKSLFADYVVRTSSEYADQQVTGYISNMLILAERLDPSDVFGLRAFVDKLCMERLCVFAREGEAVAEDVARNASQSSILNLDRWICQCAKLLCLRYGIDTSSIGVLYERAETLYFDACVKSIILKDQKHGADDLVFLAKKICARIARIPECSLKNRIKTMAAEGNLLSSRDPESC</sequence>
<proteinExistence type="predicted"/>
<comment type="caution">
    <text evidence="1">The sequence shown here is derived from an EMBL/GenBank/DDBJ whole genome shotgun (WGS) entry which is preliminary data.</text>
</comment>
<reference evidence="1" key="1">
    <citation type="journal article" date="2024" name="Gigascience">
        <title>Chromosome-level genome of the poultry shaft louse Menopon gallinae provides insight into the host-switching and adaptive evolution of parasitic lice.</title>
        <authorList>
            <person name="Xu Y."/>
            <person name="Ma L."/>
            <person name="Liu S."/>
            <person name="Liang Y."/>
            <person name="Liu Q."/>
            <person name="He Z."/>
            <person name="Tian L."/>
            <person name="Duan Y."/>
            <person name="Cai W."/>
            <person name="Li H."/>
            <person name="Song F."/>
        </authorList>
    </citation>
    <scope>NUCLEOTIDE SEQUENCE</scope>
    <source>
        <strain evidence="1">Cailab_2023a</strain>
    </source>
</reference>